<organism evidence="1 2">
    <name type="scientific">Brassica napus</name>
    <name type="common">Rape</name>
    <dbReference type="NCBI Taxonomy" id="3708"/>
    <lineage>
        <taxon>Eukaryota</taxon>
        <taxon>Viridiplantae</taxon>
        <taxon>Streptophyta</taxon>
        <taxon>Embryophyta</taxon>
        <taxon>Tracheophyta</taxon>
        <taxon>Spermatophyta</taxon>
        <taxon>Magnoliopsida</taxon>
        <taxon>eudicotyledons</taxon>
        <taxon>Gunneridae</taxon>
        <taxon>Pentapetalae</taxon>
        <taxon>rosids</taxon>
        <taxon>malvids</taxon>
        <taxon>Brassicales</taxon>
        <taxon>Brassicaceae</taxon>
        <taxon>Brassiceae</taxon>
        <taxon>Brassica</taxon>
    </lineage>
</organism>
<sequence>MTNDRNIFLEYNSIPKLEFNPNIVFPYDDHKVKFSEIKNIKQSSISLLVAFLIQMAMTTSFEERAKGIWFRRSTATRLGFVLSVRKKTRADRHHLFSIGEVKSNPFASRQA</sequence>
<dbReference type="Proteomes" id="UP000824890">
    <property type="component" value="Unassembled WGS sequence"/>
</dbReference>
<gene>
    <name evidence="1" type="ORF">HID58_070929</name>
</gene>
<evidence type="ECO:0000313" key="2">
    <source>
        <dbReference type="Proteomes" id="UP000824890"/>
    </source>
</evidence>
<evidence type="ECO:0000313" key="1">
    <source>
        <dbReference type="EMBL" id="KAH0873567.1"/>
    </source>
</evidence>
<proteinExistence type="predicted"/>
<keyword evidence="2" id="KW-1185">Reference proteome</keyword>
<name>A0ABQ7Z051_BRANA</name>
<protein>
    <submittedName>
        <fullName evidence="1">Uncharacterized protein</fullName>
    </submittedName>
</protein>
<reference evidence="1 2" key="1">
    <citation type="submission" date="2021-05" db="EMBL/GenBank/DDBJ databases">
        <title>Genome Assembly of Synthetic Allotetraploid Brassica napus Reveals Homoeologous Exchanges between Subgenomes.</title>
        <authorList>
            <person name="Davis J.T."/>
        </authorList>
    </citation>
    <scope>NUCLEOTIDE SEQUENCE [LARGE SCALE GENOMIC DNA]</scope>
    <source>
        <strain evidence="2">cv. Da-Ae</strain>
        <tissue evidence="1">Seedling</tissue>
    </source>
</reference>
<accession>A0ABQ7Z051</accession>
<dbReference type="EMBL" id="JAGKQM010000016">
    <property type="protein sequence ID" value="KAH0873567.1"/>
    <property type="molecule type" value="Genomic_DNA"/>
</dbReference>
<comment type="caution">
    <text evidence="1">The sequence shown here is derived from an EMBL/GenBank/DDBJ whole genome shotgun (WGS) entry which is preliminary data.</text>
</comment>